<sequence length="215" mass="24026">MSLKPYSPKISTNQIKQQKSRKSKRGQKEERNRKSKSKATKSMAETKQELEPPLFPTSPIPPSATSSMFLIKLMSKRRTWVFLFITVYTILLSLSWNFLKSVLSWYESTLPLSSTSSALYASMVLGVAFGVLSMVAALVVVVPATLVTWISILVLLTFAGKRRKDLVLEGKKMTAEIIGFIVKVLIREGNLVAAICAVLGYFALVRRNKEDAIDY</sequence>
<reference evidence="3" key="1">
    <citation type="submission" date="2025-08" db="UniProtKB">
        <authorList>
            <consortium name="RefSeq"/>
        </authorList>
    </citation>
    <scope>IDENTIFICATION</scope>
</reference>
<feature type="transmembrane region" description="Helical" evidence="2">
    <location>
        <begin position="177"/>
        <end position="204"/>
    </location>
</feature>
<gene>
    <name evidence="3" type="primary">LOC107814097</name>
</gene>
<evidence type="ECO:0000256" key="1">
    <source>
        <dbReference type="SAM" id="MobiDB-lite"/>
    </source>
</evidence>
<dbReference type="PANTHER" id="PTHR34656">
    <property type="entry name" value="PYRROLINE-5-CARBOXYLATE REDUCTASE"/>
    <property type="match status" value="1"/>
</dbReference>
<dbReference type="OMA" id="LNWYKLQ"/>
<accession>A0A1S4C1G0</accession>
<dbReference type="OrthoDB" id="1929829at2759"/>
<dbReference type="RefSeq" id="XP_016494913.1">
    <property type="nucleotide sequence ID" value="XM_016639427.1"/>
</dbReference>
<organism evidence="3">
    <name type="scientific">Nicotiana tabacum</name>
    <name type="common">Common tobacco</name>
    <dbReference type="NCBI Taxonomy" id="4097"/>
    <lineage>
        <taxon>Eukaryota</taxon>
        <taxon>Viridiplantae</taxon>
        <taxon>Streptophyta</taxon>
        <taxon>Embryophyta</taxon>
        <taxon>Tracheophyta</taxon>
        <taxon>Spermatophyta</taxon>
        <taxon>Magnoliopsida</taxon>
        <taxon>eudicotyledons</taxon>
        <taxon>Gunneridae</taxon>
        <taxon>Pentapetalae</taxon>
        <taxon>asterids</taxon>
        <taxon>lamiids</taxon>
        <taxon>Solanales</taxon>
        <taxon>Solanaceae</taxon>
        <taxon>Nicotianoideae</taxon>
        <taxon>Nicotianeae</taxon>
        <taxon>Nicotiana</taxon>
    </lineage>
</organism>
<evidence type="ECO:0000256" key="2">
    <source>
        <dbReference type="SAM" id="Phobius"/>
    </source>
</evidence>
<protein>
    <recommendedName>
        <fullName evidence="4">Pyrroline-5-carboxylate reductase 1-like</fullName>
    </recommendedName>
</protein>
<keyword evidence="2" id="KW-0812">Transmembrane</keyword>
<keyword evidence="2" id="KW-0472">Membrane</keyword>
<feature type="transmembrane region" description="Helical" evidence="2">
    <location>
        <begin position="80"/>
        <end position="103"/>
    </location>
</feature>
<name>A0A1S4C1G0_TOBAC</name>
<evidence type="ECO:0008006" key="4">
    <source>
        <dbReference type="Google" id="ProtNLM"/>
    </source>
</evidence>
<proteinExistence type="predicted"/>
<feature type="transmembrane region" description="Helical" evidence="2">
    <location>
        <begin position="123"/>
        <end position="156"/>
    </location>
</feature>
<dbReference type="KEGG" id="nta:107814097"/>
<dbReference type="AlphaFoldDB" id="A0A1S4C1G0"/>
<dbReference type="PaxDb" id="4097-A0A1S4C1G0"/>
<keyword evidence="2" id="KW-1133">Transmembrane helix</keyword>
<feature type="region of interest" description="Disordered" evidence="1">
    <location>
        <begin position="1"/>
        <end position="59"/>
    </location>
</feature>
<dbReference type="STRING" id="4097.A0A1S4C1G0"/>
<evidence type="ECO:0000313" key="3">
    <source>
        <dbReference type="RefSeq" id="XP_016494913.1"/>
    </source>
</evidence>
<dbReference type="PANTHER" id="PTHR34656:SF3">
    <property type="entry name" value="PYRROLINE-5-CARBOXYLATE REDUCTASE"/>
    <property type="match status" value="1"/>
</dbReference>